<organism evidence="2 3">
    <name type="scientific">Pomacea canaliculata</name>
    <name type="common">Golden apple snail</name>
    <dbReference type="NCBI Taxonomy" id="400727"/>
    <lineage>
        <taxon>Eukaryota</taxon>
        <taxon>Metazoa</taxon>
        <taxon>Spiralia</taxon>
        <taxon>Lophotrochozoa</taxon>
        <taxon>Mollusca</taxon>
        <taxon>Gastropoda</taxon>
        <taxon>Caenogastropoda</taxon>
        <taxon>Architaenioglossa</taxon>
        <taxon>Ampullarioidea</taxon>
        <taxon>Ampullariidae</taxon>
        <taxon>Pomacea</taxon>
    </lineage>
</organism>
<dbReference type="Proteomes" id="UP000245119">
    <property type="component" value="Linkage Group LG8"/>
</dbReference>
<sequence>MFTITLLLVELGQVVVVVVMVYLVVVVVIPFRAESPLATVRTDDGLEVYVGLQCITAWDREREERAAMQRYGIVDIKRSARCISGISLSPPISASGCLVFPLASCRQGGAEMRAMSSRPAVPALSTALYSSLQLSTAPHG</sequence>
<keyword evidence="1" id="KW-0812">Transmembrane</keyword>
<accession>A0A2T7NXM7</accession>
<evidence type="ECO:0000313" key="2">
    <source>
        <dbReference type="EMBL" id="PVD25916.1"/>
    </source>
</evidence>
<keyword evidence="3" id="KW-1185">Reference proteome</keyword>
<gene>
    <name evidence="2" type="ORF">C0Q70_13580</name>
</gene>
<feature type="transmembrane region" description="Helical" evidence="1">
    <location>
        <begin position="6"/>
        <end position="31"/>
    </location>
</feature>
<evidence type="ECO:0000256" key="1">
    <source>
        <dbReference type="SAM" id="Phobius"/>
    </source>
</evidence>
<proteinExistence type="predicted"/>
<keyword evidence="1" id="KW-1133">Transmembrane helix</keyword>
<dbReference type="AlphaFoldDB" id="A0A2T7NXM7"/>
<reference evidence="2 3" key="1">
    <citation type="submission" date="2018-04" db="EMBL/GenBank/DDBJ databases">
        <title>The genome of golden apple snail Pomacea canaliculata provides insight into stress tolerance and invasive adaptation.</title>
        <authorList>
            <person name="Liu C."/>
            <person name="Liu B."/>
            <person name="Ren Y."/>
            <person name="Zhang Y."/>
            <person name="Wang H."/>
            <person name="Li S."/>
            <person name="Jiang F."/>
            <person name="Yin L."/>
            <person name="Zhang G."/>
            <person name="Qian W."/>
            <person name="Fan W."/>
        </authorList>
    </citation>
    <scope>NUCLEOTIDE SEQUENCE [LARGE SCALE GENOMIC DNA]</scope>
    <source>
        <strain evidence="2">SZHN2017</strain>
        <tissue evidence="2">Muscle</tissue>
    </source>
</reference>
<comment type="caution">
    <text evidence="2">The sequence shown here is derived from an EMBL/GenBank/DDBJ whole genome shotgun (WGS) entry which is preliminary data.</text>
</comment>
<keyword evidence="1" id="KW-0472">Membrane</keyword>
<name>A0A2T7NXM7_POMCA</name>
<dbReference type="EMBL" id="PZQS01000008">
    <property type="protein sequence ID" value="PVD25916.1"/>
    <property type="molecule type" value="Genomic_DNA"/>
</dbReference>
<protein>
    <submittedName>
        <fullName evidence="2">Uncharacterized protein</fullName>
    </submittedName>
</protein>
<evidence type="ECO:0000313" key="3">
    <source>
        <dbReference type="Proteomes" id="UP000245119"/>
    </source>
</evidence>